<organism evidence="2 3">
    <name type="scientific">Nostoc minutum NIES-26</name>
    <dbReference type="NCBI Taxonomy" id="1844469"/>
    <lineage>
        <taxon>Bacteria</taxon>
        <taxon>Bacillati</taxon>
        <taxon>Cyanobacteriota</taxon>
        <taxon>Cyanophyceae</taxon>
        <taxon>Nostocales</taxon>
        <taxon>Nostocaceae</taxon>
        <taxon>Nostoc</taxon>
    </lineage>
</organism>
<comment type="caution">
    <text evidence="2">The sequence shown here is derived from an EMBL/GenBank/DDBJ whole genome shotgun (WGS) entry which is preliminary data.</text>
</comment>
<dbReference type="SUPFAM" id="SSF55811">
    <property type="entry name" value="Nudix"/>
    <property type="match status" value="1"/>
</dbReference>
<reference evidence="2" key="1">
    <citation type="submission" date="2016-04" db="EMBL/GenBank/DDBJ databases">
        <authorList>
            <person name="Tabuchi Yagui T.R."/>
        </authorList>
    </citation>
    <scope>NUCLEOTIDE SEQUENCE [LARGE SCALE GENOMIC DNA]</scope>
    <source>
        <strain evidence="2">NIES-26</strain>
    </source>
</reference>
<dbReference type="Pfam" id="PF00293">
    <property type="entry name" value="NUDIX"/>
    <property type="match status" value="1"/>
</dbReference>
<feature type="domain" description="Nudix hydrolase" evidence="1">
    <location>
        <begin position="31"/>
        <end position="157"/>
    </location>
</feature>
<evidence type="ECO:0000313" key="2">
    <source>
        <dbReference type="EMBL" id="RCJ19598.1"/>
    </source>
</evidence>
<name>A0A367Q612_9NOSO</name>
<dbReference type="Gene3D" id="3.90.79.10">
    <property type="entry name" value="Nucleoside Triphosphate Pyrophosphohydrolase"/>
    <property type="match status" value="1"/>
</dbReference>
<evidence type="ECO:0000313" key="3">
    <source>
        <dbReference type="Proteomes" id="UP000252107"/>
    </source>
</evidence>
<evidence type="ECO:0000259" key="1">
    <source>
        <dbReference type="PROSITE" id="PS51462"/>
    </source>
</evidence>
<keyword evidence="3" id="KW-1185">Reference proteome</keyword>
<dbReference type="AlphaFoldDB" id="A0A367Q612"/>
<dbReference type="InterPro" id="IPR015797">
    <property type="entry name" value="NUDIX_hydrolase-like_dom_sf"/>
</dbReference>
<gene>
    <name evidence="2" type="ORF">A6770_05500</name>
</gene>
<dbReference type="GO" id="GO:0016787">
    <property type="term" value="F:hydrolase activity"/>
    <property type="evidence" value="ECO:0007669"/>
    <property type="project" value="UniProtKB-KW"/>
</dbReference>
<sequence length="170" mass="18932">MSESDRRKTIIQAGQKVNFVDLGTSFIPAFEKITSVLVVPFTRDGLIVSAHLTRGIDLPGGHIKVGEFSCEETARREVLEEVGVTLGELQLVKVIQSDYYGDEPEQLTYLIVMTGFVEDILPDDNLNESLGRSIINVDEFISQYQAGDKNNMRRIVLDAKILLFGKLGKN</sequence>
<dbReference type="Proteomes" id="UP000252107">
    <property type="component" value="Unassembled WGS sequence"/>
</dbReference>
<keyword evidence="2" id="KW-0378">Hydrolase</keyword>
<protein>
    <submittedName>
        <fullName evidence="2">NUDIX hydrolase</fullName>
    </submittedName>
</protein>
<proteinExistence type="predicted"/>
<dbReference type="InterPro" id="IPR000086">
    <property type="entry name" value="NUDIX_hydrolase_dom"/>
</dbReference>
<dbReference type="EMBL" id="LXQD01000339">
    <property type="protein sequence ID" value="RCJ19598.1"/>
    <property type="molecule type" value="Genomic_DNA"/>
</dbReference>
<accession>A0A367Q612</accession>
<dbReference type="PROSITE" id="PS51462">
    <property type="entry name" value="NUDIX"/>
    <property type="match status" value="1"/>
</dbReference>
<dbReference type="CDD" id="cd02883">
    <property type="entry name" value="NUDIX_Hydrolase"/>
    <property type="match status" value="1"/>
</dbReference>